<dbReference type="GO" id="GO:0009279">
    <property type="term" value="C:cell outer membrane"/>
    <property type="evidence" value="ECO:0007669"/>
    <property type="project" value="UniProtKB-SubCell"/>
</dbReference>
<feature type="chain" id="PRO_5015053528" evidence="11">
    <location>
        <begin position="24"/>
        <end position="372"/>
    </location>
</feature>
<sequence>MKLKTHALALICLAGAHAGAAHAQSTVTLYGLISVGIAWSPNQSGHHTWQALSGQNQSPRWGLRGTEDLGGGNSAVFVLENGFNPYTGSASQSGRLFGRQAYVGLSSPRWGTFTAGRQYDAVVDYLGPNTAWSWLGSVGDSDNTFNNIRIQNSLKYVTPNIKGFKATALYGLSNAPGGFANNRAFSFGASYDYGGLNWNVAYAEYDSPYSSTNQPGAVDNDYSASYLIFTHSAADPHAYASRQKIFGTGGFYTAGSAIFGAMYSNVNYDYLDATHLTLNNFNVSARYYLRPWLLLGAAYVFTRGVYDRPREIPMWHELNLAIVYSLSKRTDLSMLTFMQQAAGDAHHATILGYGPASGNRQLVVTLGIKHKF</sequence>
<evidence type="ECO:0000256" key="6">
    <source>
        <dbReference type="ARBA" id="ARBA00022729"/>
    </source>
</evidence>
<evidence type="ECO:0000256" key="3">
    <source>
        <dbReference type="ARBA" id="ARBA00022448"/>
    </source>
</evidence>
<evidence type="ECO:0000256" key="9">
    <source>
        <dbReference type="ARBA" id="ARBA00023136"/>
    </source>
</evidence>
<dbReference type="GO" id="GO:0046930">
    <property type="term" value="C:pore complex"/>
    <property type="evidence" value="ECO:0007669"/>
    <property type="project" value="UniProtKB-KW"/>
</dbReference>
<evidence type="ECO:0000256" key="1">
    <source>
        <dbReference type="ARBA" id="ARBA00004571"/>
    </source>
</evidence>
<proteinExistence type="predicted"/>
<keyword evidence="10" id="KW-0998">Cell outer membrane</keyword>
<evidence type="ECO:0000313" key="14">
    <source>
        <dbReference type="Proteomes" id="UP000183529"/>
    </source>
</evidence>
<accession>A0A1A5X6Q6</accession>
<dbReference type="EMBL" id="FNZM01000021">
    <property type="protein sequence ID" value="SEK12114.1"/>
    <property type="molecule type" value="Genomic_DNA"/>
</dbReference>
<keyword evidence="8" id="KW-0626">Porin</keyword>
<keyword evidence="6 11" id="KW-0732">Signal</keyword>
<dbReference type="InterPro" id="IPR050298">
    <property type="entry name" value="Gram-neg_bact_OMP"/>
</dbReference>
<keyword evidence="5" id="KW-0812">Transmembrane</keyword>
<keyword evidence="3" id="KW-0813">Transport</keyword>
<feature type="domain" description="Porin" evidence="12">
    <location>
        <begin position="9"/>
        <end position="332"/>
    </location>
</feature>
<comment type="subcellular location">
    <subcellularLocation>
        <location evidence="1">Cell outer membrane</location>
        <topology evidence="1">Multi-pass membrane protein</topology>
    </subcellularLocation>
</comment>
<dbReference type="InterPro" id="IPR023614">
    <property type="entry name" value="Porin_dom_sf"/>
</dbReference>
<dbReference type="GO" id="GO:0006811">
    <property type="term" value="P:monoatomic ion transport"/>
    <property type="evidence" value="ECO:0007669"/>
    <property type="project" value="UniProtKB-KW"/>
</dbReference>
<dbReference type="Proteomes" id="UP000183529">
    <property type="component" value="Unassembled WGS sequence"/>
</dbReference>
<evidence type="ECO:0000256" key="7">
    <source>
        <dbReference type="ARBA" id="ARBA00023065"/>
    </source>
</evidence>
<reference evidence="13 14" key="1">
    <citation type="submission" date="2016-10" db="EMBL/GenBank/DDBJ databases">
        <authorList>
            <person name="Varghese N."/>
            <person name="Submissions S."/>
        </authorList>
    </citation>
    <scope>NUCLEOTIDE SEQUENCE [LARGE SCALE GENOMIC DNA]</scope>
    <source>
        <strain evidence="13 14">LMG 22274</strain>
    </source>
</reference>
<comment type="subunit">
    <text evidence="2">Homotrimer.</text>
</comment>
<dbReference type="PANTHER" id="PTHR34501:SF9">
    <property type="entry name" value="MAJOR OUTER MEMBRANE PROTEIN P.IA"/>
    <property type="match status" value="1"/>
</dbReference>
<evidence type="ECO:0000256" key="2">
    <source>
        <dbReference type="ARBA" id="ARBA00011233"/>
    </source>
</evidence>
<evidence type="ECO:0000256" key="4">
    <source>
        <dbReference type="ARBA" id="ARBA00022452"/>
    </source>
</evidence>
<dbReference type="AlphaFoldDB" id="A0A1A5X6Q6"/>
<dbReference type="Gene3D" id="2.40.160.10">
    <property type="entry name" value="Porin"/>
    <property type="match status" value="1"/>
</dbReference>
<protein>
    <submittedName>
        <fullName evidence="13">Outer membrane protein (Porin)</fullName>
    </submittedName>
</protein>
<evidence type="ECO:0000256" key="5">
    <source>
        <dbReference type="ARBA" id="ARBA00022692"/>
    </source>
</evidence>
<dbReference type="Pfam" id="PF13609">
    <property type="entry name" value="Porin_4"/>
    <property type="match status" value="1"/>
</dbReference>
<keyword evidence="4" id="KW-1134">Transmembrane beta strand</keyword>
<evidence type="ECO:0000256" key="11">
    <source>
        <dbReference type="SAM" id="SignalP"/>
    </source>
</evidence>
<dbReference type="GO" id="GO:0015288">
    <property type="term" value="F:porin activity"/>
    <property type="evidence" value="ECO:0007669"/>
    <property type="project" value="UniProtKB-KW"/>
</dbReference>
<name>A0A1A5X6Q6_9BURK</name>
<comment type="caution">
    <text evidence="13">The sequence shown here is derived from an EMBL/GenBank/DDBJ whole genome shotgun (WGS) entry which is preliminary data.</text>
</comment>
<keyword evidence="7" id="KW-0406">Ion transport</keyword>
<dbReference type="RefSeq" id="WP_065062989.1">
    <property type="nucleotide sequence ID" value="NZ_CADFGN010000016.1"/>
</dbReference>
<dbReference type="PANTHER" id="PTHR34501">
    <property type="entry name" value="PROTEIN YDDL-RELATED"/>
    <property type="match status" value="1"/>
</dbReference>
<evidence type="ECO:0000259" key="12">
    <source>
        <dbReference type="Pfam" id="PF13609"/>
    </source>
</evidence>
<evidence type="ECO:0000313" key="13">
    <source>
        <dbReference type="EMBL" id="SEK12114.1"/>
    </source>
</evidence>
<gene>
    <name evidence="13" type="ORF">SAMN05216550_121101</name>
</gene>
<keyword evidence="9" id="KW-0472">Membrane</keyword>
<evidence type="ECO:0000256" key="10">
    <source>
        <dbReference type="ARBA" id="ARBA00023237"/>
    </source>
</evidence>
<evidence type="ECO:0000256" key="8">
    <source>
        <dbReference type="ARBA" id="ARBA00023114"/>
    </source>
</evidence>
<feature type="signal peptide" evidence="11">
    <location>
        <begin position="1"/>
        <end position="23"/>
    </location>
</feature>
<dbReference type="GeneID" id="61308018"/>
<organism evidence="13 14">
    <name type="scientific">Paraburkholderia tropica</name>
    <dbReference type="NCBI Taxonomy" id="92647"/>
    <lineage>
        <taxon>Bacteria</taxon>
        <taxon>Pseudomonadati</taxon>
        <taxon>Pseudomonadota</taxon>
        <taxon>Betaproteobacteria</taxon>
        <taxon>Burkholderiales</taxon>
        <taxon>Burkholderiaceae</taxon>
        <taxon>Paraburkholderia</taxon>
    </lineage>
</organism>
<dbReference type="InterPro" id="IPR033900">
    <property type="entry name" value="Gram_neg_porin_domain"/>
</dbReference>
<dbReference type="SUPFAM" id="SSF56935">
    <property type="entry name" value="Porins"/>
    <property type="match status" value="1"/>
</dbReference>
<dbReference type="CDD" id="cd00342">
    <property type="entry name" value="gram_neg_porins"/>
    <property type="match status" value="1"/>
</dbReference>
<dbReference type="OrthoDB" id="8982743at2"/>